<dbReference type="RefSeq" id="WP_173778892.1">
    <property type="nucleotide sequence ID" value="NZ_JABSNO010000007.1"/>
</dbReference>
<evidence type="ECO:0000259" key="8">
    <source>
        <dbReference type="Pfam" id="PF02397"/>
    </source>
</evidence>
<feature type="domain" description="Bacterial sugar transferase" evidence="8">
    <location>
        <begin position="266"/>
        <end position="450"/>
    </location>
</feature>
<evidence type="ECO:0000313" key="9">
    <source>
        <dbReference type="EMBL" id="NRS92282.1"/>
    </source>
</evidence>
<sequence length="458" mass="53825">MQRLRYSRYLKIGVILLDIIVISLVFVFFFIERNRDLQLNTDLWEQNALSIVLLTLFWILLSGRTKLYTIPRNLTYTLYLERFVSHMLIFLFGIILLGKVSNNPFLKSERFWLAISLFILLLLLKSSIFFAVKYLRSRGINFRNIMFLGQKTDSREILENIMQERKDYGFRIKEFGNQDLEVEKLVAFWKEEQIHTLYFPVDNSNINKELEGKIHSAAEVNKVRIVLIPHIVNNNFFEYELNYIETQPILTPAKFPLDFFTNYLLKRIFDILFSLIILVLICSWLFPIIAILIKIDSKGAIFFRQLRFGYHDEVFSCIKFRTMFENEENATQTTQINDVRITKIGNFLRRSSLDEMPQFINVLLGQMSVVGPRPHMLLVDKYYKAKIGRYTVRSLVKPGITGLAQVSGLRGDMGDMSIEMKKRILADIFYVKNWSLVLDFVIVVKTTFLFIKGDKKAR</sequence>
<dbReference type="PANTHER" id="PTHR30576">
    <property type="entry name" value="COLANIC BIOSYNTHESIS UDP-GLUCOSE LIPID CARRIER TRANSFERASE"/>
    <property type="match status" value="1"/>
</dbReference>
<keyword evidence="10" id="KW-1185">Reference proteome</keyword>
<keyword evidence="3 9" id="KW-0808">Transferase</keyword>
<dbReference type="GO" id="GO:0016020">
    <property type="term" value="C:membrane"/>
    <property type="evidence" value="ECO:0007669"/>
    <property type="project" value="UniProtKB-SubCell"/>
</dbReference>
<dbReference type="AlphaFoldDB" id="A0A8J8K8T1"/>
<dbReference type="PANTHER" id="PTHR30576:SF0">
    <property type="entry name" value="UNDECAPRENYL-PHOSPHATE N-ACETYLGALACTOSAMINYL 1-PHOSPHATE TRANSFERASE-RELATED"/>
    <property type="match status" value="1"/>
</dbReference>
<feature type="transmembrane region" description="Helical" evidence="7">
    <location>
        <begin position="43"/>
        <end position="62"/>
    </location>
</feature>
<feature type="transmembrane region" description="Helical" evidence="7">
    <location>
        <begin position="271"/>
        <end position="293"/>
    </location>
</feature>
<name>A0A8J8K8T1_9FLAO</name>
<dbReference type="NCBIfam" id="TIGR03025">
    <property type="entry name" value="EPS_sugtrans"/>
    <property type="match status" value="1"/>
</dbReference>
<organism evidence="9 10">
    <name type="scientific">Frigoriflavimonas asaccharolytica</name>
    <dbReference type="NCBI Taxonomy" id="2735899"/>
    <lineage>
        <taxon>Bacteria</taxon>
        <taxon>Pseudomonadati</taxon>
        <taxon>Bacteroidota</taxon>
        <taxon>Flavobacteriia</taxon>
        <taxon>Flavobacteriales</taxon>
        <taxon>Weeksellaceae</taxon>
        <taxon>Frigoriflavimonas</taxon>
    </lineage>
</organism>
<keyword evidence="6 7" id="KW-0472">Membrane</keyword>
<evidence type="ECO:0000256" key="3">
    <source>
        <dbReference type="ARBA" id="ARBA00022679"/>
    </source>
</evidence>
<dbReference type="Proteomes" id="UP000610746">
    <property type="component" value="Unassembled WGS sequence"/>
</dbReference>
<dbReference type="EMBL" id="JABSNO010000007">
    <property type="protein sequence ID" value="NRS92282.1"/>
    <property type="molecule type" value="Genomic_DNA"/>
</dbReference>
<comment type="similarity">
    <text evidence="2">Belongs to the bacterial sugar transferase family.</text>
</comment>
<accession>A0A8J8K8T1</accession>
<evidence type="ECO:0000313" key="10">
    <source>
        <dbReference type="Proteomes" id="UP000610746"/>
    </source>
</evidence>
<evidence type="ECO:0000256" key="5">
    <source>
        <dbReference type="ARBA" id="ARBA00022989"/>
    </source>
</evidence>
<gene>
    <name evidence="9" type="ORF">HNQ03_001350</name>
</gene>
<dbReference type="GO" id="GO:0016780">
    <property type="term" value="F:phosphotransferase activity, for other substituted phosphate groups"/>
    <property type="evidence" value="ECO:0007669"/>
    <property type="project" value="TreeGrafter"/>
</dbReference>
<comment type="caution">
    <text evidence="9">The sequence shown here is derived from an EMBL/GenBank/DDBJ whole genome shotgun (WGS) entry which is preliminary data.</text>
</comment>
<proteinExistence type="inferred from homology"/>
<keyword evidence="5 7" id="KW-1133">Transmembrane helix</keyword>
<dbReference type="Pfam" id="PF02397">
    <property type="entry name" value="Bac_transf"/>
    <property type="match status" value="1"/>
</dbReference>
<comment type="subcellular location">
    <subcellularLocation>
        <location evidence="1">Membrane</location>
        <topology evidence="1">Multi-pass membrane protein</topology>
    </subcellularLocation>
</comment>
<feature type="transmembrane region" description="Helical" evidence="7">
    <location>
        <begin position="112"/>
        <end position="135"/>
    </location>
</feature>
<reference evidence="9" key="1">
    <citation type="submission" date="2020-05" db="EMBL/GenBank/DDBJ databases">
        <title>Genomic Encyclopedia of Type Strains, Phase IV (KMG-V): Genome sequencing to study the core and pangenomes of soil and plant-associated prokaryotes.</title>
        <authorList>
            <person name="Whitman W."/>
        </authorList>
    </citation>
    <scope>NUCLEOTIDE SEQUENCE</scope>
    <source>
        <strain evidence="9">16F</strain>
    </source>
</reference>
<dbReference type="InterPro" id="IPR003362">
    <property type="entry name" value="Bact_transf"/>
</dbReference>
<evidence type="ECO:0000256" key="4">
    <source>
        <dbReference type="ARBA" id="ARBA00022692"/>
    </source>
</evidence>
<protein>
    <submittedName>
        <fullName evidence="9">Putative colanic acid biosynthesis UDP-glucose lipid carrier transferase</fullName>
    </submittedName>
</protein>
<dbReference type="InterPro" id="IPR017475">
    <property type="entry name" value="EPS_sugar_tfrase"/>
</dbReference>
<evidence type="ECO:0000256" key="6">
    <source>
        <dbReference type="ARBA" id="ARBA00023136"/>
    </source>
</evidence>
<feature type="transmembrane region" description="Helical" evidence="7">
    <location>
        <begin position="83"/>
        <end position="100"/>
    </location>
</feature>
<evidence type="ECO:0000256" key="2">
    <source>
        <dbReference type="ARBA" id="ARBA00006464"/>
    </source>
</evidence>
<evidence type="ECO:0000256" key="1">
    <source>
        <dbReference type="ARBA" id="ARBA00004141"/>
    </source>
</evidence>
<evidence type="ECO:0000256" key="7">
    <source>
        <dbReference type="SAM" id="Phobius"/>
    </source>
</evidence>
<keyword evidence="4 7" id="KW-0812">Transmembrane</keyword>
<feature type="transmembrane region" description="Helical" evidence="7">
    <location>
        <begin position="12"/>
        <end position="31"/>
    </location>
</feature>